<feature type="compositionally biased region" description="Basic and acidic residues" evidence="1">
    <location>
        <begin position="144"/>
        <end position="159"/>
    </location>
</feature>
<name>J3PBU6_GAET3</name>
<feature type="compositionally biased region" description="Polar residues" evidence="1">
    <location>
        <begin position="569"/>
        <end position="581"/>
    </location>
</feature>
<reference evidence="3" key="4">
    <citation type="journal article" date="2015" name="G3 (Bethesda)">
        <title>Genome sequences of three phytopathogenic species of the Magnaporthaceae family of fungi.</title>
        <authorList>
            <person name="Okagaki L.H."/>
            <person name="Nunes C.C."/>
            <person name="Sailsbery J."/>
            <person name="Clay B."/>
            <person name="Brown D."/>
            <person name="John T."/>
            <person name="Oh Y."/>
            <person name="Young N."/>
            <person name="Fitzgerald M."/>
            <person name="Haas B.J."/>
            <person name="Zeng Q."/>
            <person name="Young S."/>
            <person name="Adiconis X."/>
            <person name="Fan L."/>
            <person name="Levin J.Z."/>
            <person name="Mitchell T.K."/>
            <person name="Okubara P.A."/>
            <person name="Farman M.L."/>
            <person name="Kohn L.M."/>
            <person name="Birren B."/>
            <person name="Ma L.-J."/>
            <person name="Dean R.A."/>
        </authorList>
    </citation>
    <scope>NUCLEOTIDE SEQUENCE</scope>
    <source>
        <strain evidence="3">R3-111a-1</strain>
    </source>
</reference>
<feature type="compositionally biased region" description="Low complexity" evidence="1">
    <location>
        <begin position="537"/>
        <end position="558"/>
    </location>
</feature>
<accession>J3PBU6</accession>
<feature type="compositionally biased region" description="Polar residues" evidence="1">
    <location>
        <begin position="392"/>
        <end position="402"/>
    </location>
</feature>
<feature type="region of interest" description="Disordered" evidence="1">
    <location>
        <begin position="714"/>
        <end position="815"/>
    </location>
</feature>
<sequence length="815" mass="89420">MLLAPLTYKPKSPPRRSRQEPAPAPELRSPTKEARPAAATQSQRKVPADLGTDLGALAPLTYKPEPVARRSAREPDATPAARPPTKETEKAPTPEPQPRVTADVGILSPLTYKPAPTGRSLKQEPVTAPKTRSVRPETSTRSATETEPKRPETRSRAEARSALPETRTSTEPQPKQPETRPATEAKPKRQEAEPELYSLAPLTYKAEASARPTRKEPATAPEARPPQKESRAASETGTQRKEAEPELYSLAPLTYQPQAPVRPSRKEPAAAPEARPPHKGSRATAETSARRKEVDADIQPLAPLTYQPDARSLQKESKAAAETRTQQKEANADIQPLAPLTYQPPTLSPVTYKPPSPPRRLRKEQRTIPESRPPRPEVKAETETKPRPLFTRSATESQSPRKQSAVAAEPPSPRRQPWSAIEPRFPRQHIATPTDARFPRQHIATPTDGYFPRQHIATPIESRFSRREISTAAAAQSHRQDARTSAFPAPPRQDVRMSALPAPPRQDESSAPETRKRNASLLRLDIPRGPLPVSRFSPTTRSASPSTACSSAATTPMSALPPSRYNDALSKTSRRQASPDSAISLGSAAGRTEPPQHQYYERSPMLKSASCHTLRSNFKDLERGRTWGMGDSPMEMSQPAIHVTDTAPRTASSYGHDRTGTADYAPEGRRVVSGDAKVVRPPSWFPALKKAVSMEGPRLCIDGRFMQCDIIEEGGGHKDTDGHSVRATRSSNNLGQAARTASHRPRTSDGRPAVVVAAERKDDSIDRVAARARGSGGEPRRSHSPASRGVDYSARRRRRVDPEQRDERGMSWLDL</sequence>
<evidence type="ECO:0000313" key="3">
    <source>
        <dbReference type="EnsemblFungi" id="EJT71714"/>
    </source>
</evidence>
<dbReference type="RefSeq" id="XP_009227111.1">
    <property type="nucleotide sequence ID" value="XM_009228847.1"/>
</dbReference>
<feature type="compositionally biased region" description="Basic and acidic residues" evidence="1">
    <location>
        <begin position="66"/>
        <end position="76"/>
    </location>
</feature>
<feature type="compositionally biased region" description="Basic and acidic residues" evidence="1">
    <location>
        <begin position="758"/>
        <end position="769"/>
    </location>
</feature>
<keyword evidence="4" id="KW-1185">Reference proteome</keyword>
<proteinExistence type="predicted"/>
<reference evidence="3" key="5">
    <citation type="submission" date="2018-04" db="UniProtKB">
        <authorList>
            <consortium name="EnsemblFungi"/>
        </authorList>
    </citation>
    <scope>IDENTIFICATION</scope>
    <source>
        <strain evidence="3">R3-111a-1</strain>
    </source>
</reference>
<evidence type="ECO:0000256" key="1">
    <source>
        <dbReference type="SAM" id="MobiDB-lite"/>
    </source>
</evidence>
<protein>
    <submittedName>
        <fullName evidence="2 3">Uncharacterized protein</fullName>
    </submittedName>
</protein>
<dbReference type="OrthoDB" id="10598280at2759"/>
<dbReference type="VEuPathDB" id="FungiDB:GGTG_10968"/>
<reference evidence="2" key="2">
    <citation type="submission" date="2010-07" db="EMBL/GenBank/DDBJ databases">
        <authorList>
            <consortium name="The Broad Institute Genome Sequencing Platform"/>
            <consortium name="Broad Institute Genome Sequencing Center for Infectious Disease"/>
            <person name="Ma L.-J."/>
            <person name="Dead R."/>
            <person name="Young S."/>
            <person name="Zeng Q."/>
            <person name="Koehrsen M."/>
            <person name="Alvarado L."/>
            <person name="Berlin A."/>
            <person name="Chapman S.B."/>
            <person name="Chen Z."/>
            <person name="Freedman E."/>
            <person name="Gellesch M."/>
            <person name="Goldberg J."/>
            <person name="Griggs A."/>
            <person name="Gujja S."/>
            <person name="Heilman E.R."/>
            <person name="Heiman D."/>
            <person name="Hepburn T."/>
            <person name="Howarth C."/>
            <person name="Jen D."/>
            <person name="Larson L."/>
            <person name="Mehta T."/>
            <person name="Neiman D."/>
            <person name="Pearson M."/>
            <person name="Roberts A."/>
            <person name="Saif S."/>
            <person name="Shea T."/>
            <person name="Shenoy N."/>
            <person name="Sisk P."/>
            <person name="Stolte C."/>
            <person name="Sykes S."/>
            <person name="Walk T."/>
            <person name="White J."/>
            <person name="Yandava C."/>
            <person name="Haas B."/>
            <person name="Nusbaum C."/>
            <person name="Birren B."/>
        </authorList>
    </citation>
    <scope>NUCLEOTIDE SEQUENCE</scope>
    <source>
        <strain evidence="2">R3-111a-1</strain>
    </source>
</reference>
<dbReference type="EMBL" id="GL385400">
    <property type="protein sequence ID" value="EJT71714.1"/>
    <property type="molecule type" value="Genomic_DNA"/>
</dbReference>
<feature type="compositionally biased region" description="Basic and acidic residues" evidence="1">
    <location>
        <begin position="225"/>
        <end position="244"/>
    </location>
</feature>
<feature type="compositionally biased region" description="Basic and acidic residues" evidence="1">
    <location>
        <begin position="312"/>
        <end position="331"/>
    </location>
</feature>
<reference evidence="2" key="3">
    <citation type="submission" date="2010-09" db="EMBL/GenBank/DDBJ databases">
        <title>Annotation of Gaeumannomyces graminis var. tritici R3-111a-1.</title>
        <authorList>
            <consortium name="The Broad Institute Genome Sequencing Platform"/>
            <person name="Ma L.-J."/>
            <person name="Dead R."/>
            <person name="Young S.K."/>
            <person name="Zeng Q."/>
            <person name="Gargeya S."/>
            <person name="Fitzgerald M."/>
            <person name="Haas B."/>
            <person name="Abouelleil A."/>
            <person name="Alvarado L."/>
            <person name="Arachchi H.M."/>
            <person name="Berlin A."/>
            <person name="Brown A."/>
            <person name="Chapman S.B."/>
            <person name="Chen Z."/>
            <person name="Dunbar C."/>
            <person name="Freedman E."/>
            <person name="Gearin G."/>
            <person name="Gellesch M."/>
            <person name="Goldberg J."/>
            <person name="Griggs A."/>
            <person name="Gujja S."/>
            <person name="Heiman D."/>
            <person name="Howarth C."/>
            <person name="Larson L."/>
            <person name="Lui A."/>
            <person name="MacDonald P.J.P."/>
            <person name="Mehta T."/>
            <person name="Montmayeur A."/>
            <person name="Murphy C."/>
            <person name="Neiman D."/>
            <person name="Pearson M."/>
            <person name="Priest M."/>
            <person name="Roberts A."/>
            <person name="Saif S."/>
            <person name="Shea T."/>
            <person name="Shenoy N."/>
            <person name="Sisk P."/>
            <person name="Stolte C."/>
            <person name="Sykes S."/>
            <person name="Yandava C."/>
            <person name="Wortman J."/>
            <person name="Nusbaum C."/>
            <person name="Birren B."/>
        </authorList>
    </citation>
    <scope>NUCLEOTIDE SEQUENCE</scope>
    <source>
        <strain evidence="2">R3-111a-1</strain>
    </source>
</reference>
<feature type="region of interest" description="Disordered" evidence="1">
    <location>
        <begin position="1"/>
        <end position="596"/>
    </location>
</feature>
<dbReference type="GeneID" id="20351426"/>
<organism evidence="2">
    <name type="scientific">Gaeumannomyces tritici (strain R3-111a-1)</name>
    <name type="common">Wheat and barley take-all root rot fungus</name>
    <name type="synonym">Gaeumannomyces graminis var. tritici</name>
    <dbReference type="NCBI Taxonomy" id="644352"/>
    <lineage>
        <taxon>Eukaryota</taxon>
        <taxon>Fungi</taxon>
        <taxon>Dikarya</taxon>
        <taxon>Ascomycota</taxon>
        <taxon>Pezizomycotina</taxon>
        <taxon>Sordariomycetes</taxon>
        <taxon>Sordariomycetidae</taxon>
        <taxon>Magnaporthales</taxon>
        <taxon>Magnaporthaceae</taxon>
        <taxon>Gaeumannomyces</taxon>
    </lineage>
</organism>
<feature type="compositionally biased region" description="Basic and acidic residues" evidence="1">
    <location>
        <begin position="177"/>
        <end position="192"/>
    </location>
</feature>
<dbReference type="eggNOG" id="ENOG502RMTH">
    <property type="taxonomic scope" value="Eukaryota"/>
</dbReference>
<dbReference type="EnsemblFungi" id="EJT71714">
    <property type="protein sequence ID" value="EJT71714"/>
    <property type="gene ID" value="GGTG_10968"/>
</dbReference>
<evidence type="ECO:0000313" key="4">
    <source>
        <dbReference type="Proteomes" id="UP000006039"/>
    </source>
</evidence>
<feature type="compositionally biased region" description="Basic and acidic residues" evidence="1">
    <location>
        <begin position="714"/>
        <end position="724"/>
    </location>
</feature>
<feature type="compositionally biased region" description="Basic and acidic residues" evidence="1">
    <location>
        <begin position="505"/>
        <end position="516"/>
    </location>
</feature>
<evidence type="ECO:0000313" key="2">
    <source>
        <dbReference type="EMBL" id="EJT71714.1"/>
    </source>
</evidence>
<feature type="compositionally biased region" description="Basic and acidic residues" evidence="1">
    <location>
        <begin position="800"/>
        <end position="809"/>
    </location>
</feature>
<dbReference type="AlphaFoldDB" id="J3PBU6"/>
<feature type="compositionally biased region" description="Basic and acidic residues" evidence="1">
    <location>
        <begin position="364"/>
        <end position="386"/>
    </location>
</feature>
<gene>
    <name evidence="3" type="primary">20351426</name>
    <name evidence="2" type="ORF">GGTG_10968</name>
</gene>
<dbReference type="Proteomes" id="UP000006039">
    <property type="component" value="Unassembled WGS sequence"/>
</dbReference>
<dbReference type="HOGENOM" id="CLU_346483_0_0_1"/>
<reference evidence="4" key="1">
    <citation type="submission" date="2010-07" db="EMBL/GenBank/DDBJ databases">
        <title>The genome sequence of Gaeumannomyces graminis var. tritici strain R3-111a-1.</title>
        <authorList>
            <consortium name="The Broad Institute Genome Sequencing Platform"/>
            <person name="Ma L.-J."/>
            <person name="Dead R."/>
            <person name="Young S."/>
            <person name="Zeng Q."/>
            <person name="Koehrsen M."/>
            <person name="Alvarado L."/>
            <person name="Berlin A."/>
            <person name="Chapman S.B."/>
            <person name="Chen Z."/>
            <person name="Freedman E."/>
            <person name="Gellesch M."/>
            <person name="Goldberg J."/>
            <person name="Griggs A."/>
            <person name="Gujja S."/>
            <person name="Heilman E.R."/>
            <person name="Heiman D."/>
            <person name="Hepburn T."/>
            <person name="Howarth C."/>
            <person name="Jen D."/>
            <person name="Larson L."/>
            <person name="Mehta T."/>
            <person name="Neiman D."/>
            <person name="Pearson M."/>
            <person name="Roberts A."/>
            <person name="Saif S."/>
            <person name="Shea T."/>
            <person name="Shenoy N."/>
            <person name="Sisk P."/>
            <person name="Stolte C."/>
            <person name="Sykes S."/>
            <person name="Walk T."/>
            <person name="White J."/>
            <person name="Yandava C."/>
            <person name="Haas B."/>
            <person name="Nusbaum C."/>
            <person name="Birren B."/>
        </authorList>
    </citation>
    <scope>NUCLEOTIDE SEQUENCE [LARGE SCALE GENOMIC DNA]</scope>
    <source>
        <strain evidence="4">R3-111a-1</strain>
    </source>
</reference>